<evidence type="ECO:0000259" key="10">
    <source>
        <dbReference type="PROSITE" id="PS50808"/>
    </source>
</evidence>
<sequence length="539" mass="62202">MKTRRRTIDSISLLSDNENQDKRPSTSSIEPLTVPAPDQTPTATTTTTPPTTVPDESIMTTLKSNVWEYFERCTNVHPLKAKCSICNEDLLTPNYGTSSLKRHLIQRHSLKQFTAKETSNRFTSSIILSRTEKRRLDSIAINAIIKDSRAFGDFQKSGLKKLIDALKPGYKGPHRNIVVQQLKRLNQQHTIKTKVQFEEANFLSITCDFWKNRQQKSFLVITGHYIDINFNEHSKILKFITFDDRHFSMLIAQEIEKQLISLRLYDKLFTVTCDGASNMRHMFTYFNRRNIKYINCIAHKFHLVICNSLNLWISVTKKQTAAARETITEDNTDQENDDDDDSQTTLNHMIKSMSVDLNNISNQSDLEENETNDMLPQDGAIGESRSDTETTDLTSDEEDSFDEHDDDEIFDNFIEGVNTEEIQLDDIQRKVREVIDITRDIVKTANKTSILSSFIDKKRSDMNTYLSKHNQIKRRLSIDVRTRWNSTFKMLSTINIYRDIINDMFKSKGSLGLTANQRKKLTQLELSTGQWDLINPSPE</sequence>
<evidence type="ECO:0000313" key="17">
    <source>
        <dbReference type="Proteomes" id="UP000663864"/>
    </source>
</evidence>
<evidence type="ECO:0000313" key="14">
    <source>
        <dbReference type="EMBL" id="CAF3775891.1"/>
    </source>
</evidence>
<evidence type="ECO:0000313" key="13">
    <source>
        <dbReference type="EMBL" id="CAF1294904.1"/>
    </source>
</evidence>
<feature type="region of interest" description="Disordered" evidence="9">
    <location>
        <begin position="1"/>
        <end position="56"/>
    </location>
</feature>
<dbReference type="EMBL" id="CAJOBE010002044">
    <property type="protein sequence ID" value="CAF3794899.1"/>
    <property type="molecule type" value="Genomic_DNA"/>
</dbReference>
<evidence type="ECO:0000256" key="6">
    <source>
        <dbReference type="ARBA" id="ARBA00023163"/>
    </source>
</evidence>
<keyword evidence="6" id="KW-0804">Transcription</keyword>
<dbReference type="Proteomes" id="UP000663889">
    <property type="component" value="Unassembled WGS sequence"/>
</dbReference>
<dbReference type="EMBL" id="CAJOBD010002429">
    <property type="protein sequence ID" value="CAF3881380.1"/>
    <property type="molecule type" value="Genomic_DNA"/>
</dbReference>
<evidence type="ECO:0000256" key="4">
    <source>
        <dbReference type="ARBA" id="ARBA00022833"/>
    </source>
</evidence>
<dbReference type="EMBL" id="CAJNOU010002016">
    <property type="protein sequence ID" value="CAF1280993.1"/>
    <property type="molecule type" value="Genomic_DNA"/>
</dbReference>
<dbReference type="AlphaFoldDB" id="A0A815D812"/>
<evidence type="ECO:0000256" key="7">
    <source>
        <dbReference type="ARBA" id="ARBA00023242"/>
    </source>
</evidence>
<dbReference type="Proteomes" id="UP000663864">
    <property type="component" value="Unassembled WGS sequence"/>
</dbReference>
<evidence type="ECO:0000256" key="9">
    <source>
        <dbReference type="SAM" id="MobiDB-lite"/>
    </source>
</evidence>
<dbReference type="Proteomes" id="UP000663836">
    <property type="component" value="Unassembled WGS sequence"/>
</dbReference>
<organism evidence="13 17">
    <name type="scientific">Rotaria sordida</name>
    <dbReference type="NCBI Taxonomy" id="392033"/>
    <lineage>
        <taxon>Eukaryota</taxon>
        <taxon>Metazoa</taxon>
        <taxon>Spiralia</taxon>
        <taxon>Gnathifera</taxon>
        <taxon>Rotifera</taxon>
        <taxon>Eurotatoria</taxon>
        <taxon>Bdelloidea</taxon>
        <taxon>Philodinida</taxon>
        <taxon>Philodinidae</taxon>
        <taxon>Rotaria</taxon>
    </lineage>
</organism>
<evidence type="ECO:0000313" key="16">
    <source>
        <dbReference type="EMBL" id="CAF3881380.1"/>
    </source>
</evidence>
<evidence type="ECO:0000313" key="15">
    <source>
        <dbReference type="EMBL" id="CAF3794899.1"/>
    </source>
</evidence>
<dbReference type="GO" id="GO:0005634">
    <property type="term" value="C:nucleus"/>
    <property type="evidence" value="ECO:0007669"/>
    <property type="project" value="UniProtKB-SubCell"/>
</dbReference>
<evidence type="ECO:0000256" key="5">
    <source>
        <dbReference type="ARBA" id="ARBA00023015"/>
    </source>
</evidence>
<dbReference type="SUPFAM" id="SSF53098">
    <property type="entry name" value="Ribonuclease H-like"/>
    <property type="match status" value="1"/>
</dbReference>
<dbReference type="OrthoDB" id="2438421at2759"/>
<dbReference type="Pfam" id="PF02892">
    <property type="entry name" value="zf-BED"/>
    <property type="match status" value="1"/>
</dbReference>
<evidence type="ECO:0000313" key="11">
    <source>
        <dbReference type="EMBL" id="CAF1212449.1"/>
    </source>
</evidence>
<feature type="compositionally biased region" description="Low complexity" evidence="9">
    <location>
        <begin position="33"/>
        <end position="55"/>
    </location>
</feature>
<gene>
    <name evidence="15" type="ORF">FNK824_LOCUS14657</name>
    <name evidence="16" type="ORF">JBS370_LOCUS19860</name>
    <name evidence="14" type="ORF">OTI717_LOCUS16916</name>
    <name evidence="11" type="ORF">RFH988_LOCUS25198</name>
    <name evidence="12" type="ORF">SEV965_LOCUS25253</name>
    <name evidence="13" type="ORF">ZHD862_LOCUS27649</name>
</gene>
<keyword evidence="3 8" id="KW-0863">Zinc-finger</keyword>
<dbReference type="GO" id="GO:0003677">
    <property type="term" value="F:DNA binding"/>
    <property type="evidence" value="ECO:0007669"/>
    <property type="project" value="InterPro"/>
</dbReference>
<dbReference type="PROSITE" id="PS50808">
    <property type="entry name" value="ZF_BED"/>
    <property type="match status" value="1"/>
</dbReference>
<dbReference type="InterPro" id="IPR036236">
    <property type="entry name" value="Znf_C2H2_sf"/>
</dbReference>
<protein>
    <recommendedName>
        <fullName evidence="10">BED-type domain-containing protein</fullName>
    </recommendedName>
</protein>
<keyword evidence="4" id="KW-0862">Zinc</keyword>
<dbReference type="Proteomes" id="UP000663882">
    <property type="component" value="Unassembled WGS sequence"/>
</dbReference>
<comment type="subcellular location">
    <subcellularLocation>
        <location evidence="1">Nucleus</location>
    </subcellularLocation>
</comment>
<keyword evidence="2" id="KW-0479">Metal-binding</keyword>
<reference evidence="13" key="1">
    <citation type="submission" date="2021-02" db="EMBL/GenBank/DDBJ databases">
        <authorList>
            <person name="Nowell W R."/>
        </authorList>
    </citation>
    <scope>NUCLEOTIDE SEQUENCE</scope>
</reference>
<dbReference type="SUPFAM" id="SSF57667">
    <property type="entry name" value="beta-beta-alpha zinc fingers"/>
    <property type="match status" value="1"/>
</dbReference>
<dbReference type="PANTHER" id="PTHR46481:SF10">
    <property type="entry name" value="ZINC FINGER BED DOMAIN-CONTAINING PROTEIN 39"/>
    <property type="match status" value="1"/>
</dbReference>
<dbReference type="EMBL" id="CAJNOT010002209">
    <property type="protein sequence ID" value="CAF1294904.1"/>
    <property type="molecule type" value="Genomic_DNA"/>
</dbReference>
<evidence type="ECO:0000313" key="12">
    <source>
        <dbReference type="EMBL" id="CAF1280993.1"/>
    </source>
</evidence>
<dbReference type="InterPro" id="IPR003656">
    <property type="entry name" value="Znf_BED"/>
</dbReference>
<evidence type="ECO:0000256" key="2">
    <source>
        <dbReference type="ARBA" id="ARBA00022723"/>
    </source>
</evidence>
<dbReference type="InterPro" id="IPR052035">
    <property type="entry name" value="ZnF_BED_domain_contain"/>
</dbReference>
<accession>A0A815D812</accession>
<keyword evidence="5" id="KW-0805">Transcription regulation</keyword>
<dbReference type="InterPro" id="IPR012337">
    <property type="entry name" value="RNaseH-like_sf"/>
</dbReference>
<dbReference type="EMBL" id="CAJNOO010001899">
    <property type="protein sequence ID" value="CAF1212449.1"/>
    <property type="molecule type" value="Genomic_DNA"/>
</dbReference>
<dbReference type="GO" id="GO:0008270">
    <property type="term" value="F:zinc ion binding"/>
    <property type="evidence" value="ECO:0007669"/>
    <property type="project" value="UniProtKB-KW"/>
</dbReference>
<dbReference type="Proteomes" id="UP000663874">
    <property type="component" value="Unassembled WGS sequence"/>
</dbReference>
<keyword evidence="7" id="KW-0539">Nucleus</keyword>
<proteinExistence type="predicted"/>
<feature type="compositionally biased region" description="Acidic residues" evidence="9">
    <location>
        <begin position="394"/>
        <end position="404"/>
    </location>
</feature>
<comment type="caution">
    <text evidence="13">The sequence shown here is derived from an EMBL/GenBank/DDBJ whole genome shotgun (WGS) entry which is preliminary data.</text>
</comment>
<feature type="domain" description="BED-type" evidence="10">
    <location>
        <begin position="61"/>
        <end position="108"/>
    </location>
</feature>
<dbReference type="Proteomes" id="UP000663823">
    <property type="component" value="Unassembled WGS sequence"/>
</dbReference>
<feature type="region of interest" description="Disordered" evidence="9">
    <location>
        <begin position="366"/>
        <end position="404"/>
    </location>
</feature>
<evidence type="ECO:0000256" key="3">
    <source>
        <dbReference type="ARBA" id="ARBA00022771"/>
    </source>
</evidence>
<dbReference type="EMBL" id="CAJOAX010002170">
    <property type="protein sequence ID" value="CAF3775891.1"/>
    <property type="molecule type" value="Genomic_DNA"/>
</dbReference>
<dbReference type="GO" id="GO:0009791">
    <property type="term" value="P:post-embryonic development"/>
    <property type="evidence" value="ECO:0007669"/>
    <property type="project" value="UniProtKB-ARBA"/>
</dbReference>
<dbReference type="PANTHER" id="PTHR46481">
    <property type="entry name" value="ZINC FINGER BED DOMAIN-CONTAINING PROTEIN 4"/>
    <property type="match status" value="1"/>
</dbReference>
<evidence type="ECO:0000256" key="8">
    <source>
        <dbReference type="PROSITE-ProRule" id="PRU00027"/>
    </source>
</evidence>
<evidence type="ECO:0000256" key="1">
    <source>
        <dbReference type="ARBA" id="ARBA00004123"/>
    </source>
</evidence>
<dbReference type="SMART" id="SM00614">
    <property type="entry name" value="ZnF_BED"/>
    <property type="match status" value="1"/>
</dbReference>
<name>A0A815D812_9BILA</name>